<feature type="region of interest" description="Disordered" evidence="4">
    <location>
        <begin position="1"/>
        <end position="41"/>
    </location>
</feature>
<dbReference type="Pfam" id="PF00085">
    <property type="entry name" value="Thioredoxin"/>
    <property type="match status" value="1"/>
</dbReference>
<evidence type="ECO:0000313" key="6">
    <source>
        <dbReference type="EMBL" id="WCZ32346.1"/>
    </source>
</evidence>
<evidence type="ECO:0000256" key="4">
    <source>
        <dbReference type="SAM" id="MobiDB-lite"/>
    </source>
</evidence>
<dbReference type="Pfam" id="PF14561">
    <property type="entry name" value="TPR_20"/>
    <property type="match status" value="1"/>
</dbReference>
<comment type="similarity">
    <text evidence="2">Belongs to the thioredoxin family.</text>
</comment>
<dbReference type="PANTHER" id="PTHR45663">
    <property type="entry name" value="GEO12009P1"/>
    <property type="match status" value="1"/>
</dbReference>
<evidence type="ECO:0000259" key="5">
    <source>
        <dbReference type="PROSITE" id="PS51352"/>
    </source>
</evidence>
<evidence type="ECO:0000313" key="7">
    <source>
        <dbReference type="Proteomes" id="UP001220064"/>
    </source>
</evidence>
<accession>A0ABY7U6L2</accession>
<dbReference type="SUPFAM" id="SSF52833">
    <property type="entry name" value="Thioredoxin-like"/>
    <property type="match status" value="1"/>
</dbReference>
<gene>
    <name evidence="6" type="ORF">CMASS_04480</name>
</gene>
<name>A0ABY7U6L2_9CORY</name>
<dbReference type="PANTHER" id="PTHR45663:SF11">
    <property type="entry name" value="GEO12009P1"/>
    <property type="match status" value="1"/>
</dbReference>
<dbReference type="Gene3D" id="3.40.30.10">
    <property type="entry name" value="Glutaredoxin"/>
    <property type="match status" value="1"/>
</dbReference>
<dbReference type="InterPro" id="IPR036249">
    <property type="entry name" value="Thioredoxin-like_sf"/>
</dbReference>
<evidence type="ECO:0000256" key="2">
    <source>
        <dbReference type="ARBA" id="ARBA00008987"/>
    </source>
</evidence>
<protein>
    <submittedName>
        <fullName evidence="6">Thioredoxin C-1</fullName>
    </submittedName>
</protein>
<reference evidence="6 7" key="1">
    <citation type="submission" date="2020-10" db="EMBL/GenBank/DDBJ databases">
        <title>Complete genome sequence of Corynebacterium massiliense DSM 45435, type strain of Corynebacterium massiliense.</title>
        <authorList>
            <person name="Busche T."/>
            <person name="Kalinowski J."/>
            <person name="Ruckert C."/>
        </authorList>
    </citation>
    <scope>NUCLEOTIDE SEQUENCE [LARGE SCALE GENOMIC DNA]</scope>
    <source>
        <strain evidence="6 7">DSM 45435</strain>
    </source>
</reference>
<feature type="domain" description="Thioredoxin" evidence="5">
    <location>
        <begin position="24"/>
        <end position="151"/>
    </location>
</feature>
<keyword evidence="3" id="KW-0676">Redox-active center</keyword>
<proteinExistence type="inferred from homology"/>
<evidence type="ECO:0000256" key="3">
    <source>
        <dbReference type="ARBA" id="ARBA00023284"/>
    </source>
</evidence>
<dbReference type="PROSITE" id="PS51352">
    <property type="entry name" value="THIOREDOXIN_2"/>
    <property type="match status" value="1"/>
</dbReference>
<feature type="compositionally biased region" description="Gly residues" evidence="4">
    <location>
        <begin position="14"/>
        <end position="41"/>
    </location>
</feature>
<sequence>MVLDLSQLNSSAGKGQGSGSGNGSGAGQAAGAGQGPSAGQGGANFFTVTEANVQDVVMKKSAEVPVVVLIGSPRSPASEELKQTLQELAGEGRGTFAVGYLDADATPQVAQLFGVRDLPTTVALGAGQPLTSFVGAQPIDALRQWVNALVQQVGPQLSGPAGGAEDAAENEPPADPRIAAAEDQLACGDVDAAIETYNQVLDDDPDNTPVKQARDSAALIKRARDTEPAADDEIGQALHKADMAVLGGNVEAAFQGLIGAISTAAGDDKETLKQRLFELFDLFEANDPRVLNARTNLASALF</sequence>
<dbReference type="CDD" id="cd02956">
    <property type="entry name" value="ybbN"/>
    <property type="match status" value="1"/>
</dbReference>
<dbReference type="EMBL" id="CP063189">
    <property type="protein sequence ID" value="WCZ32346.1"/>
    <property type="molecule type" value="Genomic_DNA"/>
</dbReference>
<dbReference type="Proteomes" id="UP001220064">
    <property type="component" value="Chromosome"/>
</dbReference>
<organism evidence="6 7">
    <name type="scientific">Corynebacterium massiliense DSM 45435</name>
    <dbReference type="NCBI Taxonomy" id="1121364"/>
    <lineage>
        <taxon>Bacteria</taxon>
        <taxon>Bacillati</taxon>
        <taxon>Actinomycetota</taxon>
        <taxon>Actinomycetes</taxon>
        <taxon>Mycobacteriales</taxon>
        <taxon>Corynebacteriaceae</taxon>
        <taxon>Corynebacterium</taxon>
    </lineage>
</organism>
<dbReference type="InterPro" id="IPR013766">
    <property type="entry name" value="Thioredoxin_domain"/>
</dbReference>
<keyword evidence="7" id="KW-1185">Reference proteome</keyword>
<dbReference type="RefSeq" id="WP_022862459.1">
    <property type="nucleotide sequence ID" value="NZ_ATVG01000002.1"/>
</dbReference>
<evidence type="ECO:0000256" key="1">
    <source>
        <dbReference type="ARBA" id="ARBA00003318"/>
    </source>
</evidence>
<comment type="function">
    <text evidence="1">Participates in various redox reactions through the reversible oxidation of its active center dithiol to a disulfide and catalyzes dithiol-disulfide exchange reactions.</text>
</comment>